<feature type="transmembrane region" description="Helical" evidence="1">
    <location>
        <begin position="12"/>
        <end position="42"/>
    </location>
</feature>
<sequence length="155" mass="18233">MIRYGQTDNNNQIFFICYSPFCCSLPIGLCSIILWTSIISFVNEITFYLKNNKKKKSDISFTTPLRDVLLNNMGFVYNRFSLKFTYISIADVLFFAKLKWYIFIFFLECGMQALSNLKLGAVRSLNSFGTWVYFLFDSGDRKFEYVILKQIHNDF</sequence>
<organism evidence="2 3">
    <name type="scientific">Citrullus colocynthis</name>
    <name type="common">colocynth</name>
    <dbReference type="NCBI Taxonomy" id="252529"/>
    <lineage>
        <taxon>Eukaryota</taxon>
        <taxon>Viridiplantae</taxon>
        <taxon>Streptophyta</taxon>
        <taxon>Embryophyta</taxon>
        <taxon>Tracheophyta</taxon>
        <taxon>Spermatophyta</taxon>
        <taxon>Magnoliopsida</taxon>
        <taxon>eudicotyledons</taxon>
        <taxon>Gunneridae</taxon>
        <taxon>Pentapetalae</taxon>
        <taxon>rosids</taxon>
        <taxon>fabids</taxon>
        <taxon>Cucurbitales</taxon>
        <taxon>Cucurbitaceae</taxon>
        <taxon>Benincaseae</taxon>
        <taxon>Citrullus</taxon>
    </lineage>
</organism>
<keyword evidence="1" id="KW-1133">Transmembrane helix</keyword>
<gene>
    <name evidence="2" type="ORF">CITCOLO1_LOCUS19590</name>
</gene>
<proteinExistence type="predicted"/>
<feature type="transmembrane region" description="Helical" evidence="1">
    <location>
        <begin position="84"/>
        <end position="107"/>
    </location>
</feature>
<dbReference type="EMBL" id="OZ021742">
    <property type="protein sequence ID" value="CAK9327219.1"/>
    <property type="molecule type" value="Genomic_DNA"/>
</dbReference>
<keyword evidence="1" id="KW-0472">Membrane</keyword>
<keyword evidence="1" id="KW-0812">Transmembrane</keyword>
<keyword evidence="3" id="KW-1185">Reference proteome</keyword>
<evidence type="ECO:0000313" key="2">
    <source>
        <dbReference type="EMBL" id="CAK9327219.1"/>
    </source>
</evidence>
<dbReference type="Proteomes" id="UP001642487">
    <property type="component" value="Chromosome 8"/>
</dbReference>
<protein>
    <submittedName>
        <fullName evidence="2">Uncharacterized protein</fullName>
    </submittedName>
</protein>
<accession>A0ABP0Z3W3</accession>
<evidence type="ECO:0000313" key="3">
    <source>
        <dbReference type="Proteomes" id="UP001642487"/>
    </source>
</evidence>
<evidence type="ECO:0000256" key="1">
    <source>
        <dbReference type="SAM" id="Phobius"/>
    </source>
</evidence>
<reference evidence="2 3" key="1">
    <citation type="submission" date="2024-03" db="EMBL/GenBank/DDBJ databases">
        <authorList>
            <person name="Gkanogiannis A."/>
            <person name="Becerra Lopez-Lavalle L."/>
        </authorList>
    </citation>
    <scope>NUCLEOTIDE SEQUENCE [LARGE SCALE GENOMIC DNA]</scope>
</reference>
<name>A0ABP0Z3W3_9ROSI</name>